<dbReference type="Proteomes" id="UP000762676">
    <property type="component" value="Unassembled WGS sequence"/>
</dbReference>
<protein>
    <submittedName>
        <fullName evidence="1">Uncharacterized protein</fullName>
    </submittedName>
</protein>
<evidence type="ECO:0000313" key="2">
    <source>
        <dbReference type="Proteomes" id="UP000762676"/>
    </source>
</evidence>
<sequence>MLELCHATKARYSLVLVRAPFRLLWNTLSACLSSIREDIKQHRERSPQGVKKNCDPPPSFLHSLKANFPGRPARLERAVQGASAWQTSGQICEVKPAEVTLNEQVRSTRSITLNGLRDVEC</sequence>
<organism evidence="1 2">
    <name type="scientific">Elysia marginata</name>
    <dbReference type="NCBI Taxonomy" id="1093978"/>
    <lineage>
        <taxon>Eukaryota</taxon>
        <taxon>Metazoa</taxon>
        <taxon>Spiralia</taxon>
        <taxon>Lophotrochozoa</taxon>
        <taxon>Mollusca</taxon>
        <taxon>Gastropoda</taxon>
        <taxon>Heterobranchia</taxon>
        <taxon>Euthyneura</taxon>
        <taxon>Panpulmonata</taxon>
        <taxon>Sacoglossa</taxon>
        <taxon>Placobranchoidea</taxon>
        <taxon>Plakobranchidae</taxon>
        <taxon>Elysia</taxon>
    </lineage>
</organism>
<dbReference type="AlphaFoldDB" id="A0AAV4GNE0"/>
<accession>A0AAV4GNE0</accession>
<keyword evidence="2" id="KW-1185">Reference proteome</keyword>
<name>A0AAV4GNE0_9GAST</name>
<comment type="caution">
    <text evidence="1">The sequence shown here is derived from an EMBL/GenBank/DDBJ whole genome shotgun (WGS) entry which is preliminary data.</text>
</comment>
<proteinExistence type="predicted"/>
<gene>
    <name evidence="1" type="ORF">ElyMa_004193000</name>
</gene>
<dbReference type="EMBL" id="BMAT01008481">
    <property type="protein sequence ID" value="GFR86166.1"/>
    <property type="molecule type" value="Genomic_DNA"/>
</dbReference>
<evidence type="ECO:0000313" key="1">
    <source>
        <dbReference type="EMBL" id="GFR86166.1"/>
    </source>
</evidence>
<reference evidence="1 2" key="1">
    <citation type="journal article" date="2021" name="Elife">
        <title>Chloroplast acquisition without the gene transfer in kleptoplastic sea slugs, Plakobranchus ocellatus.</title>
        <authorList>
            <person name="Maeda T."/>
            <person name="Takahashi S."/>
            <person name="Yoshida T."/>
            <person name="Shimamura S."/>
            <person name="Takaki Y."/>
            <person name="Nagai Y."/>
            <person name="Toyoda A."/>
            <person name="Suzuki Y."/>
            <person name="Arimoto A."/>
            <person name="Ishii H."/>
            <person name="Satoh N."/>
            <person name="Nishiyama T."/>
            <person name="Hasebe M."/>
            <person name="Maruyama T."/>
            <person name="Minagawa J."/>
            <person name="Obokata J."/>
            <person name="Shigenobu S."/>
        </authorList>
    </citation>
    <scope>NUCLEOTIDE SEQUENCE [LARGE SCALE GENOMIC DNA]</scope>
</reference>